<dbReference type="Gene3D" id="3.30.160.60">
    <property type="entry name" value="Classic Zinc Finger"/>
    <property type="match status" value="7"/>
</dbReference>
<evidence type="ECO:0000256" key="6">
    <source>
        <dbReference type="SAM" id="MobiDB-lite"/>
    </source>
</evidence>
<dbReference type="SMART" id="SM00355">
    <property type="entry name" value="ZnF_C2H2"/>
    <property type="match status" value="13"/>
</dbReference>
<keyword evidence="9" id="KW-1185">Reference proteome</keyword>
<dbReference type="Pfam" id="PF13894">
    <property type="entry name" value="zf-C2H2_4"/>
    <property type="match status" value="1"/>
</dbReference>
<dbReference type="EMBL" id="JAWQEG010003399">
    <property type="protein sequence ID" value="KAK3866428.1"/>
    <property type="molecule type" value="Genomic_DNA"/>
</dbReference>
<evidence type="ECO:0000313" key="9">
    <source>
        <dbReference type="Proteomes" id="UP001286313"/>
    </source>
</evidence>
<keyword evidence="1" id="KW-0479">Metal-binding</keyword>
<evidence type="ECO:0000256" key="1">
    <source>
        <dbReference type="ARBA" id="ARBA00022723"/>
    </source>
</evidence>
<feature type="compositionally biased region" description="Polar residues" evidence="6">
    <location>
        <begin position="628"/>
        <end position="641"/>
    </location>
</feature>
<comment type="caution">
    <text evidence="8">The sequence shown here is derived from an EMBL/GenBank/DDBJ whole genome shotgun (WGS) entry which is preliminary data.</text>
</comment>
<dbReference type="PROSITE" id="PS00028">
    <property type="entry name" value="ZINC_FINGER_C2H2_1"/>
    <property type="match status" value="9"/>
</dbReference>
<feature type="domain" description="C2H2-type" evidence="7">
    <location>
        <begin position="337"/>
        <end position="361"/>
    </location>
</feature>
<protein>
    <recommendedName>
        <fullName evidence="7">C2H2-type domain-containing protein</fullName>
    </recommendedName>
</protein>
<feature type="compositionally biased region" description="Pro residues" evidence="6">
    <location>
        <begin position="502"/>
        <end position="515"/>
    </location>
</feature>
<dbReference type="SUPFAM" id="SSF57667">
    <property type="entry name" value="beta-beta-alpha zinc fingers"/>
    <property type="match status" value="6"/>
</dbReference>
<evidence type="ECO:0000256" key="3">
    <source>
        <dbReference type="ARBA" id="ARBA00022771"/>
    </source>
</evidence>
<accession>A0AAE1F373</accession>
<dbReference type="InterPro" id="IPR013087">
    <property type="entry name" value="Znf_C2H2_type"/>
</dbReference>
<sequence>MSQQDDSNLKLAGKDIGAVDGTTNKHRDPPPRAQSRTPRQLYDTNAPNFTTNHQLDKFAQLLKVEDCMCDCGIKSTSRVTHMEHILTHVCSAFKCPQCNCSFTKSSVLAQHQRLVHSPDLPKQRVLDISRPISGTEKEICNKCGTSVGHDFEVHAKTHLYGEFECPICALRMDTKPILEMHIEHKHSRLFSIFLKNEESLRDGNSKCEKESGSPVSCDVCGKVVAIPSRLARHRYLHHPEHYPWPCPDCSLAFSSPDSLIQHICPHQQKGGGKTGARQKYECDGCGVLFKSRLNLEKHMCSHPGRAGGMHSCPICHHALASRKALTDHLRHHRRQGFSCEFCGSKLKSMDSLNVHINELHTHVVRLQCKHCPQVFFSSGRLSYHIKRHHTDRRSYTNLCHLCGKVYPYPSELRLHLRSHRNERPYKCDQCQKSFLKQGDLTYHKRSHTGERPHKCPHCLATFPRPNTLTSHIRHHHRQSITDALSTAPPPKIAPTLAAMHPGVPPTAPLDPPAPPSTNALDPSAPGPTATLNPSVPPPIAALNSSTLVPTVSLNHSAPSPTAALHPSAPPPTAALHPSAPPPTAALNPSALPPTVALNPSAPPSTAALNPSVPPSTAALNPSAPPSTVALNPPTSVSTVALNHSAPPPPTDDLNPSAPQAIIAMSSTSVSTPTAPSYMAAPTATVMAISSTPYLTPMNPTGSGQPRAPAVTVMSIPGTPRHAQPTTLVPLVEGQLVDSGMEGQPMQYVQVEGLPNHTLQPLHSQQPQTQYSHTPPPLPYQIVHFQILQ</sequence>
<name>A0AAE1F373_PETCI</name>
<dbReference type="FunFam" id="3.30.160.60:FF:002343">
    <property type="entry name" value="Zinc finger protein 33A"/>
    <property type="match status" value="1"/>
</dbReference>
<dbReference type="PROSITE" id="PS50157">
    <property type="entry name" value="ZINC_FINGER_C2H2_2"/>
    <property type="match status" value="8"/>
</dbReference>
<dbReference type="GO" id="GO:0000981">
    <property type="term" value="F:DNA-binding transcription factor activity, RNA polymerase II-specific"/>
    <property type="evidence" value="ECO:0007669"/>
    <property type="project" value="TreeGrafter"/>
</dbReference>
<dbReference type="Proteomes" id="UP001286313">
    <property type="component" value="Unassembled WGS sequence"/>
</dbReference>
<dbReference type="AlphaFoldDB" id="A0AAE1F373"/>
<evidence type="ECO:0000313" key="8">
    <source>
        <dbReference type="EMBL" id="KAK3866428.1"/>
    </source>
</evidence>
<feature type="domain" description="C2H2-type" evidence="7">
    <location>
        <begin position="366"/>
        <end position="394"/>
    </location>
</feature>
<evidence type="ECO:0000259" key="7">
    <source>
        <dbReference type="PROSITE" id="PS50157"/>
    </source>
</evidence>
<keyword evidence="3 5" id="KW-0863">Zinc-finger</keyword>
<dbReference type="InterPro" id="IPR036236">
    <property type="entry name" value="Znf_C2H2_sf"/>
</dbReference>
<dbReference type="PANTHER" id="PTHR24379">
    <property type="entry name" value="KRAB AND ZINC FINGER DOMAIN-CONTAINING"/>
    <property type="match status" value="1"/>
</dbReference>
<gene>
    <name evidence="8" type="ORF">Pcinc_028035</name>
</gene>
<proteinExistence type="predicted"/>
<feature type="region of interest" description="Disordered" evidence="6">
    <location>
        <begin position="479"/>
        <end position="537"/>
    </location>
</feature>
<feature type="compositionally biased region" description="Pro residues" evidence="6">
    <location>
        <begin position="567"/>
        <end position="583"/>
    </location>
</feature>
<feature type="region of interest" description="Disordered" evidence="6">
    <location>
        <begin position="552"/>
        <end position="657"/>
    </location>
</feature>
<feature type="domain" description="C2H2-type" evidence="7">
    <location>
        <begin position="425"/>
        <end position="452"/>
    </location>
</feature>
<dbReference type="PANTHER" id="PTHR24379:SF127">
    <property type="entry name" value="BLOODY FINGERS-RELATED"/>
    <property type="match status" value="1"/>
</dbReference>
<dbReference type="GO" id="GO:0000977">
    <property type="term" value="F:RNA polymerase II transcription regulatory region sequence-specific DNA binding"/>
    <property type="evidence" value="ECO:0007669"/>
    <property type="project" value="TreeGrafter"/>
</dbReference>
<feature type="domain" description="C2H2-type" evidence="7">
    <location>
        <begin position="453"/>
        <end position="480"/>
    </location>
</feature>
<feature type="domain" description="C2H2-type" evidence="7">
    <location>
        <begin position="93"/>
        <end position="121"/>
    </location>
</feature>
<evidence type="ECO:0000256" key="2">
    <source>
        <dbReference type="ARBA" id="ARBA00022737"/>
    </source>
</evidence>
<dbReference type="GO" id="GO:0005634">
    <property type="term" value="C:nucleus"/>
    <property type="evidence" value="ECO:0007669"/>
    <property type="project" value="TreeGrafter"/>
</dbReference>
<evidence type="ECO:0000256" key="5">
    <source>
        <dbReference type="PROSITE-ProRule" id="PRU00042"/>
    </source>
</evidence>
<feature type="region of interest" description="Disordered" evidence="6">
    <location>
        <begin position="1"/>
        <end position="47"/>
    </location>
</feature>
<keyword evidence="4" id="KW-0862">Zinc</keyword>
<organism evidence="8 9">
    <name type="scientific">Petrolisthes cinctipes</name>
    <name type="common">Flat porcelain crab</name>
    <dbReference type="NCBI Taxonomy" id="88211"/>
    <lineage>
        <taxon>Eukaryota</taxon>
        <taxon>Metazoa</taxon>
        <taxon>Ecdysozoa</taxon>
        <taxon>Arthropoda</taxon>
        <taxon>Crustacea</taxon>
        <taxon>Multicrustacea</taxon>
        <taxon>Malacostraca</taxon>
        <taxon>Eumalacostraca</taxon>
        <taxon>Eucarida</taxon>
        <taxon>Decapoda</taxon>
        <taxon>Pleocyemata</taxon>
        <taxon>Anomura</taxon>
        <taxon>Galatheoidea</taxon>
        <taxon>Porcellanidae</taxon>
        <taxon>Petrolisthes</taxon>
    </lineage>
</organism>
<dbReference type="Pfam" id="PF13912">
    <property type="entry name" value="zf-C2H2_6"/>
    <property type="match status" value="2"/>
</dbReference>
<reference evidence="8" key="1">
    <citation type="submission" date="2023-10" db="EMBL/GenBank/DDBJ databases">
        <title>Genome assemblies of two species of porcelain crab, Petrolisthes cinctipes and Petrolisthes manimaculis (Anomura: Porcellanidae).</title>
        <authorList>
            <person name="Angst P."/>
        </authorList>
    </citation>
    <scope>NUCLEOTIDE SEQUENCE</scope>
    <source>
        <strain evidence="8">PB745_01</strain>
        <tissue evidence="8">Gill</tissue>
    </source>
</reference>
<feature type="domain" description="C2H2-type" evidence="7">
    <location>
        <begin position="397"/>
        <end position="424"/>
    </location>
</feature>
<feature type="domain" description="C2H2-type" evidence="7">
    <location>
        <begin position="280"/>
        <end position="307"/>
    </location>
</feature>
<keyword evidence="2" id="KW-0677">Repeat</keyword>
<dbReference type="GO" id="GO:0008270">
    <property type="term" value="F:zinc ion binding"/>
    <property type="evidence" value="ECO:0007669"/>
    <property type="project" value="UniProtKB-KW"/>
</dbReference>
<feature type="domain" description="C2H2-type" evidence="7">
    <location>
        <begin position="215"/>
        <end position="243"/>
    </location>
</feature>
<evidence type="ECO:0000256" key="4">
    <source>
        <dbReference type="ARBA" id="ARBA00022833"/>
    </source>
</evidence>
<dbReference type="Pfam" id="PF00096">
    <property type="entry name" value="zf-C2H2"/>
    <property type="match status" value="3"/>
</dbReference>
<feature type="compositionally biased region" description="Polar residues" evidence="6">
    <location>
        <begin position="34"/>
        <end position="47"/>
    </location>
</feature>